<sequence>MSYIIMGNNQNFKVKINENIYKEFFKIRNHNQELIDLNHKKNIFIRDKFINKSVPNIIRYNMTMNENTDDIEINSILNKKNIIKNSNYNDILLNEGTKINNSIAIILESPHKAEFDYSSNNDLIPISPAQGATGKNIENKLKELLMAIISDHQKDVLQNGSYKIIIINPIPFQTSLHFFHRRSLSDYHFKKLRDKVWQEFWEEDTKYKSNLSENLKRINPSLIINACTSNLSPLVQKYLENHFKSKNLISSYHPSAWVFNGFGLE</sequence>
<organism evidence="1 2">
    <name type="scientific">Halonatronomonas betaini</name>
    <dbReference type="NCBI Taxonomy" id="2778430"/>
    <lineage>
        <taxon>Bacteria</taxon>
        <taxon>Bacillati</taxon>
        <taxon>Bacillota</taxon>
        <taxon>Clostridia</taxon>
        <taxon>Halanaerobiales</taxon>
        <taxon>Halarsenatibacteraceae</taxon>
        <taxon>Halonatronomonas</taxon>
    </lineage>
</organism>
<comment type="caution">
    <text evidence="1">The sequence shown here is derived from an EMBL/GenBank/DDBJ whole genome shotgun (WGS) entry which is preliminary data.</text>
</comment>
<gene>
    <name evidence="1" type="ORF">I0Q91_02295</name>
</gene>
<evidence type="ECO:0000313" key="1">
    <source>
        <dbReference type="EMBL" id="MBF8435898.1"/>
    </source>
</evidence>
<dbReference type="AlphaFoldDB" id="A0A931F7V8"/>
<dbReference type="Proteomes" id="UP000621436">
    <property type="component" value="Unassembled WGS sequence"/>
</dbReference>
<proteinExistence type="predicted"/>
<evidence type="ECO:0000313" key="2">
    <source>
        <dbReference type="Proteomes" id="UP000621436"/>
    </source>
</evidence>
<dbReference type="EMBL" id="JADPIE010000001">
    <property type="protein sequence ID" value="MBF8435898.1"/>
    <property type="molecule type" value="Genomic_DNA"/>
</dbReference>
<protein>
    <submittedName>
        <fullName evidence="1">Uncharacterized protein</fullName>
    </submittedName>
</protein>
<name>A0A931F7V8_9FIRM</name>
<keyword evidence="2" id="KW-1185">Reference proteome</keyword>
<reference evidence="1" key="1">
    <citation type="submission" date="2020-11" db="EMBL/GenBank/DDBJ databases">
        <title>Halonatronomonas betainensis gen. nov., sp. nov. a novel haloalkaliphilic representative of the family Halanaerobiacae capable of betaine degradation.</title>
        <authorList>
            <person name="Boltyanskaya Y."/>
            <person name="Kevbrin V."/>
            <person name="Detkova E."/>
            <person name="Grouzdev D.S."/>
            <person name="Koziaeva V."/>
            <person name="Zhilina T."/>
        </authorList>
    </citation>
    <scope>NUCLEOTIDE SEQUENCE</scope>
    <source>
        <strain evidence="1">Z-7014</strain>
    </source>
</reference>
<accession>A0A931F7V8</accession>
<dbReference type="RefSeq" id="WP_270452601.1">
    <property type="nucleotide sequence ID" value="NZ_JADPIE010000001.1"/>
</dbReference>